<keyword evidence="3" id="KW-1185">Reference proteome</keyword>
<feature type="region of interest" description="Disordered" evidence="1">
    <location>
        <begin position="1"/>
        <end position="23"/>
    </location>
</feature>
<name>A0A0E0EA72_9ORYZ</name>
<accession>A0A0E0EA72</accession>
<protein>
    <submittedName>
        <fullName evidence="2">Uncharacterized protein</fullName>
    </submittedName>
</protein>
<evidence type="ECO:0000256" key="1">
    <source>
        <dbReference type="SAM" id="MobiDB-lite"/>
    </source>
</evidence>
<dbReference type="Gramene" id="OMERI07G08810.1">
    <property type="protein sequence ID" value="OMERI07G08810.1"/>
    <property type="gene ID" value="OMERI07G08810"/>
</dbReference>
<reference evidence="2" key="1">
    <citation type="submission" date="2015-04" db="UniProtKB">
        <authorList>
            <consortium name="EnsemblPlants"/>
        </authorList>
    </citation>
    <scope>IDENTIFICATION</scope>
</reference>
<dbReference type="Proteomes" id="UP000008021">
    <property type="component" value="Chromosome 7"/>
</dbReference>
<proteinExistence type="predicted"/>
<dbReference type="EnsemblPlants" id="OMERI07G08810.1">
    <property type="protein sequence ID" value="OMERI07G08810.1"/>
    <property type="gene ID" value="OMERI07G08810"/>
</dbReference>
<dbReference type="AlphaFoldDB" id="A0A0E0EA72"/>
<evidence type="ECO:0000313" key="3">
    <source>
        <dbReference type="Proteomes" id="UP000008021"/>
    </source>
</evidence>
<sequence length="90" mass="9199">MVSRLQATRAREGENSRATKHTAATAGALAAVAAAVAAAAAEAPAIADCGENSFKVTSRRNMPNAKTSVEVDALPVRTNSGAKYPMVPTM</sequence>
<evidence type="ECO:0000313" key="2">
    <source>
        <dbReference type="EnsemblPlants" id="OMERI07G08810.1"/>
    </source>
</evidence>
<organism evidence="2">
    <name type="scientific">Oryza meridionalis</name>
    <dbReference type="NCBI Taxonomy" id="40149"/>
    <lineage>
        <taxon>Eukaryota</taxon>
        <taxon>Viridiplantae</taxon>
        <taxon>Streptophyta</taxon>
        <taxon>Embryophyta</taxon>
        <taxon>Tracheophyta</taxon>
        <taxon>Spermatophyta</taxon>
        <taxon>Magnoliopsida</taxon>
        <taxon>Liliopsida</taxon>
        <taxon>Poales</taxon>
        <taxon>Poaceae</taxon>
        <taxon>BOP clade</taxon>
        <taxon>Oryzoideae</taxon>
        <taxon>Oryzeae</taxon>
        <taxon>Oryzinae</taxon>
        <taxon>Oryza</taxon>
    </lineage>
</organism>
<dbReference type="HOGENOM" id="CLU_2444588_0_0_1"/>
<reference evidence="2" key="2">
    <citation type="submission" date="2018-05" db="EMBL/GenBank/DDBJ databases">
        <title>OmerRS3 (Oryza meridionalis Reference Sequence Version 3).</title>
        <authorList>
            <person name="Zhang J."/>
            <person name="Kudrna D."/>
            <person name="Lee S."/>
            <person name="Talag J."/>
            <person name="Welchert J."/>
            <person name="Wing R.A."/>
        </authorList>
    </citation>
    <scope>NUCLEOTIDE SEQUENCE [LARGE SCALE GENOMIC DNA]</scope>
    <source>
        <strain evidence="2">cv. OR44</strain>
    </source>
</reference>